<dbReference type="AlphaFoldDB" id="A0A0E9WLP9"/>
<name>A0A0E9WLP9_ANGAN</name>
<accession>A0A0E9WLP9</accession>
<sequence>MAQHYCMQSVCNLFFSLLQFEFLLRLMLTISSNALLLSSRFFSRKSIILATR</sequence>
<organism evidence="2">
    <name type="scientific">Anguilla anguilla</name>
    <name type="common">European freshwater eel</name>
    <name type="synonym">Muraena anguilla</name>
    <dbReference type="NCBI Taxonomy" id="7936"/>
    <lineage>
        <taxon>Eukaryota</taxon>
        <taxon>Metazoa</taxon>
        <taxon>Chordata</taxon>
        <taxon>Craniata</taxon>
        <taxon>Vertebrata</taxon>
        <taxon>Euteleostomi</taxon>
        <taxon>Actinopterygii</taxon>
        <taxon>Neopterygii</taxon>
        <taxon>Teleostei</taxon>
        <taxon>Anguilliformes</taxon>
        <taxon>Anguillidae</taxon>
        <taxon>Anguilla</taxon>
    </lineage>
</organism>
<feature type="transmembrane region" description="Helical" evidence="1">
    <location>
        <begin position="22"/>
        <end position="42"/>
    </location>
</feature>
<proteinExistence type="predicted"/>
<dbReference type="EMBL" id="GBXM01018057">
    <property type="protein sequence ID" value="JAH90520.1"/>
    <property type="molecule type" value="Transcribed_RNA"/>
</dbReference>
<protein>
    <submittedName>
        <fullName evidence="2">Uncharacterized protein</fullName>
    </submittedName>
</protein>
<keyword evidence="1" id="KW-0812">Transmembrane</keyword>
<keyword evidence="1" id="KW-1133">Transmembrane helix</keyword>
<evidence type="ECO:0000313" key="2">
    <source>
        <dbReference type="EMBL" id="JAH90520.1"/>
    </source>
</evidence>
<reference evidence="2" key="1">
    <citation type="submission" date="2014-11" db="EMBL/GenBank/DDBJ databases">
        <authorList>
            <person name="Amaro Gonzalez C."/>
        </authorList>
    </citation>
    <scope>NUCLEOTIDE SEQUENCE</scope>
</reference>
<keyword evidence="1" id="KW-0472">Membrane</keyword>
<reference evidence="2" key="2">
    <citation type="journal article" date="2015" name="Fish Shellfish Immunol.">
        <title>Early steps in the European eel (Anguilla anguilla)-Vibrio vulnificus interaction in the gills: Role of the RtxA13 toxin.</title>
        <authorList>
            <person name="Callol A."/>
            <person name="Pajuelo D."/>
            <person name="Ebbesson L."/>
            <person name="Teles M."/>
            <person name="MacKenzie S."/>
            <person name="Amaro C."/>
        </authorList>
    </citation>
    <scope>NUCLEOTIDE SEQUENCE</scope>
</reference>
<evidence type="ECO:0000256" key="1">
    <source>
        <dbReference type="SAM" id="Phobius"/>
    </source>
</evidence>